<organism evidence="3 4">
    <name type="scientific">Bacteroides fragilis str. 2-F-2 #4</name>
    <dbReference type="NCBI Taxonomy" id="1339280"/>
    <lineage>
        <taxon>Bacteria</taxon>
        <taxon>Pseudomonadati</taxon>
        <taxon>Bacteroidota</taxon>
        <taxon>Bacteroidia</taxon>
        <taxon>Bacteroidales</taxon>
        <taxon>Bacteroidaceae</taxon>
        <taxon>Bacteroides</taxon>
    </lineage>
</organism>
<dbReference type="SUPFAM" id="SSF51011">
    <property type="entry name" value="Glycosyl hydrolase domain"/>
    <property type="match status" value="1"/>
</dbReference>
<dbReference type="AlphaFoldDB" id="A0A015YFS2"/>
<feature type="domain" description="Endo-beta-1,6-galactanase-like" evidence="2">
    <location>
        <begin position="32"/>
        <end position="384"/>
    </location>
</feature>
<accession>A0A015YFS2</accession>
<name>A0A015YFS2_BACFG</name>
<dbReference type="Proteomes" id="UP000022272">
    <property type="component" value="Unassembled WGS sequence"/>
</dbReference>
<dbReference type="PATRIC" id="fig|1339280.3.peg.1465"/>
<proteinExistence type="predicted"/>
<dbReference type="InterPro" id="IPR039514">
    <property type="entry name" value="6GAL-like"/>
</dbReference>
<dbReference type="InterPro" id="IPR013780">
    <property type="entry name" value="Glyco_hydro_b"/>
</dbReference>
<keyword evidence="1" id="KW-0732">Signal</keyword>
<feature type="signal peptide" evidence="1">
    <location>
        <begin position="1"/>
        <end position="24"/>
    </location>
</feature>
<comment type="caution">
    <text evidence="3">The sequence shown here is derived from an EMBL/GenBank/DDBJ whole genome shotgun (WGS) entry which is preliminary data.</text>
</comment>
<dbReference type="Gene3D" id="2.60.40.1180">
    <property type="entry name" value="Golgi alpha-mannosidase II"/>
    <property type="match status" value="1"/>
</dbReference>
<gene>
    <name evidence="3" type="ORF">M076_1521</name>
</gene>
<feature type="chain" id="PRO_5001479939" evidence="1">
    <location>
        <begin position="25"/>
        <end position="522"/>
    </location>
</feature>
<dbReference type="GO" id="GO:0004553">
    <property type="term" value="F:hydrolase activity, hydrolyzing O-glycosyl compounds"/>
    <property type="evidence" value="ECO:0007669"/>
    <property type="project" value="InterPro"/>
</dbReference>
<evidence type="ECO:0000256" key="1">
    <source>
        <dbReference type="SAM" id="SignalP"/>
    </source>
</evidence>
<dbReference type="InterPro" id="IPR039743">
    <property type="entry name" value="6GAL/EXGAL"/>
</dbReference>
<dbReference type="PANTHER" id="PTHR42767:SF1">
    <property type="entry name" value="ENDO-BETA-1,6-GALACTANASE-LIKE DOMAIN-CONTAINING PROTEIN"/>
    <property type="match status" value="1"/>
</dbReference>
<dbReference type="SUPFAM" id="SSF51445">
    <property type="entry name" value="(Trans)glycosidases"/>
    <property type="match status" value="1"/>
</dbReference>
<evidence type="ECO:0000259" key="2">
    <source>
        <dbReference type="Pfam" id="PF14587"/>
    </source>
</evidence>
<dbReference type="InterPro" id="IPR017853">
    <property type="entry name" value="GH"/>
</dbReference>
<evidence type="ECO:0000313" key="3">
    <source>
        <dbReference type="EMBL" id="EXZ45310.1"/>
    </source>
</evidence>
<sequence length="522" mass="59534">MYTMKKISILIAALTLSISLKPLAAQNKKVFIIDKQTVYQEIDNFSASDAWRCAFIGKNWPQEKKEKIADLLFKREFDEKGNPIGMALTNWRVNIGAGSYENREAKEVDNSWNRTECFLSPDGKYDFTKQAGQQWFMKAARERGMNNFLFFTNSAPYFMTRSASTVSTDQDCINLQNDKFDDFARFLVKSAQHFREQGFHVNYISPNNEPNGQWHANSFQEGSFATKADLYRMVEELDKAISEAQIDTKILIPEVGDMKYLFEIDSIAKIPDDIIHSMFYKDGQYSVLKFKNLFNCVAAHDYWSAYPATLLVDIRNRIHKELSANGHNTKFWASEYCILEKNEEITMPASPERSINLGLYVARIIHNDLTLANASAWQWWTAVSLGEDVPIQLLPLEGSNGLSLQYDGEISTTKMLWTTANYSFFVRPGMKRIAVKPTYKVSDLEAATSLMISSYTDGKEVVTVAINYSKENQVISLNCDHAQKGKVYLTTIDKNLRYMGEQPLKKLQLPARSVATIVVEDN</sequence>
<protein>
    <submittedName>
        <fullName evidence="3">O-Glycosyl hydrolase 30 family protein</fullName>
    </submittedName>
</protein>
<reference evidence="3 4" key="1">
    <citation type="submission" date="2014-02" db="EMBL/GenBank/DDBJ databases">
        <authorList>
            <person name="Sears C."/>
            <person name="Carroll K."/>
            <person name="Sack B.R."/>
            <person name="Qadri F."/>
            <person name="Myers L.L."/>
            <person name="Chung G.-T."/>
            <person name="Escheverria P."/>
            <person name="Fraser C.M."/>
            <person name="Sadzewicz L."/>
            <person name="Shefchek K.A."/>
            <person name="Tallon L."/>
            <person name="Das S.P."/>
            <person name="Daugherty S."/>
            <person name="Mongodin E.F."/>
        </authorList>
    </citation>
    <scope>NUCLEOTIDE SEQUENCE [LARGE SCALE GENOMIC DNA]</scope>
    <source>
        <strain evidence="3 4">2-F-2 #4</strain>
    </source>
</reference>
<evidence type="ECO:0000313" key="4">
    <source>
        <dbReference type="Proteomes" id="UP000022272"/>
    </source>
</evidence>
<keyword evidence="3" id="KW-0378">Hydrolase</keyword>
<dbReference type="EMBL" id="JGDM01000028">
    <property type="protein sequence ID" value="EXZ45310.1"/>
    <property type="molecule type" value="Genomic_DNA"/>
</dbReference>
<dbReference type="Gene3D" id="3.20.20.80">
    <property type="entry name" value="Glycosidases"/>
    <property type="match status" value="1"/>
</dbReference>
<dbReference type="PANTHER" id="PTHR42767">
    <property type="entry name" value="ENDO-BETA-1,6-GALACTANASE"/>
    <property type="match status" value="1"/>
</dbReference>
<dbReference type="Pfam" id="PF14587">
    <property type="entry name" value="Glyco_hydr_30_2"/>
    <property type="match status" value="1"/>
</dbReference>